<dbReference type="EMBL" id="BNAO01000001">
    <property type="protein sequence ID" value="GHG58994.1"/>
    <property type="molecule type" value="Genomic_DNA"/>
</dbReference>
<dbReference type="PANTHER" id="PTHR38050">
    <property type="match status" value="1"/>
</dbReference>
<evidence type="ECO:0000256" key="7">
    <source>
        <dbReference type="ARBA" id="ARBA00023326"/>
    </source>
</evidence>
<dbReference type="Proteomes" id="UP000659697">
    <property type="component" value="Unassembled WGS sequence"/>
</dbReference>
<dbReference type="PANTHER" id="PTHR38050:SF2">
    <property type="entry name" value="FERULOYL ESTERASE C-RELATED"/>
    <property type="match status" value="1"/>
</dbReference>
<keyword evidence="10" id="KW-1185">Reference proteome</keyword>
<keyword evidence="4" id="KW-0732">Signal</keyword>
<keyword evidence="2" id="KW-0964">Secreted</keyword>
<accession>A0ABQ3KTI3</accession>
<reference evidence="10" key="1">
    <citation type="journal article" date="2019" name="Int. J. Syst. Evol. Microbiol.">
        <title>The Global Catalogue of Microorganisms (GCM) 10K type strain sequencing project: providing services to taxonomists for standard genome sequencing and annotation.</title>
        <authorList>
            <consortium name="The Broad Institute Genomics Platform"/>
            <consortium name="The Broad Institute Genome Sequencing Center for Infectious Disease"/>
            <person name="Wu L."/>
            <person name="Ma J."/>
        </authorList>
    </citation>
    <scope>NUCLEOTIDE SEQUENCE [LARGE SCALE GENOMIC DNA]</scope>
    <source>
        <strain evidence="10">CGMCC 1.7003</strain>
    </source>
</reference>
<comment type="caution">
    <text evidence="9">The sequence shown here is derived from an EMBL/GenBank/DDBJ whole genome shotgun (WGS) entry which is preliminary data.</text>
</comment>
<evidence type="ECO:0000256" key="3">
    <source>
        <dbReference type="ARBA" id="ARBA00022651"/>
    </source>
</evidence>
<dbReference type="Pfam" id="PF12697">
    <property type="entry name" value="Abhydrolase_6"/>
    <property type="match status" value="1"/>
</dbReference>
<name>A0ABQ3KTI3_9ALTE</name>
<evidence type="ECO:0000256" key="1">
    <source>
        <dbReference type="ARBA" id="ARBA00004613"/>
    </source>
</evidence>
<evidence type="ECO:0000313" key="10">
    <source>
        <dbReference type="Proteomes" id="UP000659697"/>
    </source>
</evidence>
<protein>
    <recommendedName>
        <fullName evidence="8">AB hydrolase-1 domain-containing protein</fullName>
    </recommendedName>
</protein>
<feature type="domain" description="AB hydrolase-1" evidence="8">
    <location>
        <begin position="294"/>
        <end position="555"/>
    </location>
</feature>
<evidence type="ECO:0000313" key="9">
    <source>
        <dbReference type="EMBL" id="GHG58994.1"/>
    </source>
</evidence>
<organism evidence="9 10">
    <name type="scientific">Alishewanella longhuensis</name>
    <dbReference type="NCBI Taxonomy" id="1091037"/>
    <lineage>
        <taxon>Bacteria</taxon>
        <taxon>Pseudomonadati</taxon>
        <taxon>Pseudomonadota</taxon>
        <taxon>Gammaproteobacteria</taxon>
        <taxon>Alteromonadales</taxon>
        <taxon>Alteromonadaceae</taxon>
        <taxon>Alishewanella</taxon>
    </lineage>
</organism>
<proteinExistence type="predicted"/>
<evidence type="ECO:0000256" key="6">
    <source>
        <dbReference type="ARBA" id="ARBA00023277"/>
    </source>
</evidence>
<sequence>MPVGTQVKLGTRSYLLALPKDFQSERTYKLLLVFHGSGGDSAGMQQLAAFETLSSDYIVAYPQSEQVEWNEGCDCNIAHRLGADDLGFVDQVIADIALRYRLMPGEVYAAGFSQGALFSQNLACNRSEVFKAVAVVAAPMSVQLAASCKPTQPVSIMMAMGKQDNVLPYNGYDHANFGLISAEAAIALFARLNKSPALPIRKTLAEGQVELTAYSNGAQKAELYAITQGGHFWSFKAFDSSKEILSFFAGLTEPTLPVGSARVRVEQQAFHVRSMGQQHNGPAIILMAGPNTNYHSDSAWFALLQPLLAKHHRVHVIDRLSNGWSDSIETPSYRRFAHDLAAVLQQLQEQQVILVAFSSASISARLFYEDYANAFDIKAMLWIDPDIPLPHSLSLYKGYPADWYQANLPALLPHLANGGWTERTLAKLQLEREQVQQLVPAQYQSLMDWSYFDLASQQRLLTGHQQGRAREIASYAADLDAYAQLAWLTAIPVSVIDTDFEKADIAADPENAESLLLWLQEGSEWSRLQAELSHGQYIALQDADHLLMFQQPEQIKRALDTLLQQLQLP</sequence>
<dbReference type="InterPro" id="IPR029058">
    <property type="entry name" value="AB_hydrolase_fold"/>
</dbReference>
<keyword evidence="7" id="KW-0624">Polysaccharide degradation</keyword>
<keyword evidence="6" id="KW-0119">Carbohydrate metabolism</keyword>
<evidence type="ECO:0000256" key="2">
    <source>
        <dbReference type="ARBA" id="ARBA00022525"/>
    </source>
</evidence>
<dbReference type="Gene3D" id="3.40.50.1820">
    <property type="entry name" value="alpha/beta hydrolase"/>
    <property type="match status" value="2"/>
</dbReference>
<evidence type="ECO:0000259" key="8">
    <source>
        <dbReference type="Pfam" id="PF12697"/>
    </source>
</evidence>
<gene>
    <name evidence="9" type="ORF">GCM10010919_01130</name>
</gene>
<comment type="subcellular location">
    <subcellularLocation>
        <location evidence="1">Secreted</location>
    </subcellularLocation>
</comment>
<dbReference type="InterPro" id="IPR043595">
    <property type="entry name" value="FaeB/C/D"/>
</dbReference>
<dbReference type="SUPFAM" id="SSF53474">
    <property type="entry name" value="alpha/beta-Hydrolases"/>
    <property type="match status" value="2"/>
</dbReference>
<keyword evidence="5" id="KW-0378">Hydrolase</keyword>
<dbReference type="InterPro" id="IPR000073">
    <property type="entry name" value="AB_hydrolase_1"/>
</dbReference>
<evidence type="ECO:0000256" key="5">
    <source>
        <dbReference type="ARBA" id="ARBA00022801"/>
    </source>
</evidence>
<keyword evidence="3" id="KW-0858">Xylan degradation</keyword>
<evidence type="ECO:0000256" key="4">
    <source>
        <dbReference type="ARBA" id="ARBA00022729"/>
    </source>
</evidence>